<keyword evidence="10" id="KW-1133">Transmembrane helix</keyword>
<feature type="coiled-coil region" evidence="9">
    <location>
        <begin position="161"/>
        <end position="188"/>
    </location>
</feature>
<name>A0A7Y5ZZX2_9CELL</name>
<dbReference type="InterPro" id="IPR036890">
    <property type="entry name" value="HATPase_C_sf"/>
</dbReference>
<evidence type="ECO:0000256" key="6">
    <source>
        <dbReference type="ARBA" id="ARBA00022777"/>
    </source>
</evidence>
<keyword evidence="10" id="KW-0812">Transmembrane</keyword>
<evidence type="ECO:0000256" key="5">
    <source>
        <dbReference type="ARBA" id="ARBA00022741"/>
    </source>
</evidence>
<dbReference type="Pfam" id="PF07730">
    <property type="entry name" value="HisKA_3"/>
    <property type="match status" value="1"/>
</dbReference>
<protein>
    <recommendedName>
        <fullName evidence="2">histidine kinase</fullName>
        <ecNumber evidence="2">2.7.13.3</ecNumber>
    </recommendedName>
</protein>
<feature type="transmembrane region" description="Helical" evidence="10">
    <location>
        <begin position="141"/>
        <end position="159"/>
    </location>
</feature>
<feature type="transmembrane region" description="Helical" evidence="10">
    <location>
        <begin position="12"/>
        <end position="32"/>
    </location>
</feature>
<dbReference type="Gene3D" id="1.20.5.1930">
    <property type="match status" value="1"/>
</dbReference>
<feature type="transmembrane region" description="Helical" evidence="10">
    <location>
        <begin position="115"/>
        <end position="134"/>
    </location>
</feature>
<keyword evidence="13" id="KW-1185">Reference proteome</keyword>
<evidence type="ECO:0000256" key="4">
    <source>
        <dbReference type="ARBA" id="ARBA00022679"/>
    </source>
</evidence>
<evidence type="ECO:0000256" key="7">
    <source>
        <dbReference type="ARBA" id="ARBA00022840"/>
    </source>
</evidence>
<comment type="caution">
    <text evidence="12">The sequence shown here is derived from an EMBL/GenBank/DDBJ whole genome shotgun (WGS) entry which is preliminary data.</text>
</comment>
<evidence type="ECO:0000256" key="10">
    <source>
        <dbReference type="SAM" id="Phobius"/>
    </source>
</evidence>
<dbReference type="CDD" id="cd16917">
    <property type="entry name" value="HATPase_UhpB-NarQ-NarX-like"/>
    <property type="match status" value="1"/>
</dbReference>
<keyword evidence="3" id="KW-0597">Phosphoprotein</keyword>
<keyword evidence="10" id="KW-0472">Membrane</keyword>
<evidence type="ECO:0000313" key="13">
    <source>
        <dbReference type="Proteomes" id="UP000565724"/>
    </source>
</evidence>
<dbReference type="GO" id="GO:0000155">
    <property type="term" value="F:phosphorelay sensor kinase activity"/>
    <property type="evidence" value="ECO:0007669"/>
    <property type="project" value="InterPro"/>
</dbReference>
<dbReference type="SUPFAM" id="SSF55874">
    <property type="entry name" value="ATPase domain of HSP90 chaperone/DNA topoisomerase II/histidine kinase"/>
    <property type="match status" value="1"/>
</dbReference>
<keyword evidence="4" id="KW-0808">Transferase</keyword>
<dbReference type="GO" id="GO:0016020">
    <property type="term" value="C:membrane"/>
    <property type="evidence" value="ECO:0007669"/>
    <property type="project" value="InterPro"/>
</dbReference>
<keyword evidence="7" id="KW-0067">ATP-binding</keyword>
<evidence type="ECO:0000256" key="2">
    <source>
        <dbReference type="ARBA" id="ARBA00012438"/>
    </source>
</evidence>
<gene>
    <name evidence="12" type="ORF">HP550_08200</name>
</gene>
<evidence type="ECO:0000259" key="11">
    <source>
        <dbReference type="Pfam" id="PF07730"/>
    </source>
</evidence>
<dbReference type="GO" id="GO:0005524">
    <property type="term" value="F:ATP binding"/>
    <property type="evidence" value="ECO:0007669"/>
    <property type="project" value="UniProtKB-KW"/>
</dbReference>
<dbReference type="AlphaFoldDB" id="A0A7Y5ZZX2"/>
<proteinExistence type="predicted"/>
<dbReference type="EC" id="2.7.13.3" evidence="2"/>
<evidence type="ECO:0000256" key="1">
    <source>
        <dbReference type="ARBA" id="ARBA00000085"/>
    </source>
</evidence>
<dbReference type="Proteomes" id="UP000565724">
    <property type="component" value="Unassembled WGS sequence"/>
</dbReference>
<reference evidence="12 13" key="1">
    <citation type="submission" date="2020-05" db="EMBL/GenBank/DDBJ databases">
        <title>Genome Sequencing of Type Strains.</title>
        <authorList>
            <person name="Lemaire J.F."/>
            <person name="Inderbitzin P."/>
            <person name="Gregorio O.A."/>
            <person name="Collins S.B."/>
            <person name="Wespe N."/>
            <person name="Knight-Connoni V."/>
        </authorList>
    </citation>
    <scope>NUCLEOTIDE SEQUENCE [LARGE SCALE GENOMIC DNA]</scope>
    <source>
        <strain evidence="12 13">ATCC 25174</strain>
    </source>
</reference>
<feature type="transmembrane region" description="Helical" evidence="10">
    <location>
        <begin position="72"/>
        <end position="95"/>
    </location>
</feature>
<keyword evidence="9" id="KW-0175">Coiled coil</keyword>
<keyword evidence="8" id="KW-0902">Two-component regulatory system</keyword>
<evidence type="ECO:0000256" key="8">
    <source>
        <dbReference type="ARBA" id="ARBA00023012"/>
    </source>
</evidence>
<dbReference type="RefSeq" id="WP_175347124.1">
    <property type="nucleotide sequence ID" value="NZ_JABMCI010000060.1"/>
</dbReference>
<dbReference type="EMBL" id="JABMCI010000060">
    <property type="protein sequence ID" value="NUU17231.1"/>
    <property type="molecule type" value="Genomic_DNA"/>
</dbReference>
<evidence type="ECO:0000313" key="12">
    <source>
        <dbReference type="EMBL" id="NUU17231.1"/>
    </source>
</evidence>
<feature type="domain" description="Signal transduction histidine kinase subgroup 3 dimerisation and phosphoacceptor" evidence="11">
    <location>
        <begin position="208"/>
        <end position="271"/>
    </location>
</feature>
<dbReference type="GO" id="GO:0046983">
    <property type="term" value="F:protein dimerization activity"/>
    <property type="evidence" value="ECO:0007669"/>
    <property type="project" value="InterPro"/>
</dbReference>
<dbReference type="PANTHER" id="PTHR24421">
    <property type="entry name" value="NITRATE/NITRITE SENSOR PROTEIN NARX-RELATED"/>
    <property type="match status" value="1"/>
</dbReference>
<feature type="transmembrane region" description="Helical" evidence="10">
    <location>
        <begin position="47"/>
        <end position="65"/>
    </location>
</feature>
<dbReference type="InterPro" id="IPR011712">
    <property type="entry name" value="Sig_transdc_His_kin_sub3_dim/P"/>
</dbReference>
<dbReference type="Gene3D" id="3.30.565.10">
    <property type="entry name" value="Histidine kinase-like ATPase, C-terminal domain"/>
    <property type="match status" value="1"/>
</dbReference>
<dbReference type="PANTHER" id="PTHR24421:SF10">
    <property type="entry name" value="NITRATE_NITRITE SENSOR PROTEIN NARQ"/>
    <property type="match status" value="1"/>
</dbReference>
<dbReference type="InterPro" id="IPR050482">
    <property type="entry name" value="Sensor_HK_TwoCompSys"/>
</dbReference>
<keyword evidence="5" id="KW-0547">Nucleotide-binding</keyword>
<evidence type="ECO:0000256" key="3">
    <source>
        <dbReference type="ARBA" id="ARBA00022553"/>
    </source>
</evidence>
<accession>A0A7Y5ZZX2</accession>
<comment type="catalytic activity">
    <reaction evidence="1">
        <text>ATP + protein L-histidine = ADP + protein N-phospho-L-histidine.</text>
        <dbReference type="EC" id="2.7.13.3"/>
    </reaction>
</comment>
<organism evidence="12 13">
    <name type="scientific">Cellulomonas humilata</name>
    <dbReference type="NCBI Taxonomy" id="144055"/>
    <lineage>
        <taxon>Bacteria</taxon>
        <taxon>Bacillati</taxon>
        <taxon>Actinomycetota</taxon>
        <taxon>Actinomycetes</taxon>
        <taxon>Micrococcales</taxon>
        <taxon>Cellulomonadaceae</taxon>
        <taxon>Cellulomonas</taxon>
    </lineage>
</organism>
<sequence length="403" mass="42596">MGRVLRARVQDDRVVAAGLVLLGVVLAMLGLAGRPPDALDGTVLERYAVWWHLLILTCAAATLLAKRRHPVLTLVVVAALAALDGYLGGGIAIFVVLFDAIYTAALLTPPRVRRRIVWCVVVVSVAGPVAMLATGSTPREAVVVLLQAVAIYGTPLWWASDVRQRTELAELESRRADLERERADLAREVAADALRIADLDRESAVREERARMARDLHDVVAGHLSAVAIHTAATLSAPPDAERDRATLRTVRAGALDALAEMRSMILVLRGRPDPVAAPAGLARLDALVAAARSTGQEVVVVGEAPSPLPAATDQAAFRIVQESLTNAARHAPGSPVEVAVSGRDPVEVVVTNPLGRAAAPPLSTATGLLTMRERAEALGGTLDAGPSDDRWVVRASLPRRAS</sequence>
<keyword evidence="6 12" id="KW-0418">Kinase</keyword>
<evidence type="ECO:0000256" key="9">
    <source>
        <dbReference type="SAM" id="Coils"/>
    </source>
</evidence>